<evidence type="ECO:0000313" key="1">
    <source>
        <dbReference type="EMBL" id="RGR74702.1"/>
    </source>
</evidence>
<dbReference type="RefSeq" id="WP_117894787.1">
    <property type="nucleotide sequence ID" value="NZ_CABJCV010000008.1"/>
</dbReference>
<gene>
    <name evidence="1" type="ORF">DWY25_07935</name>
</gene>
<dbReference type="Proteomes" id="UP000284178">
    <property type="component" value="Unassembled WGS sequence"/>
</dbReference>
<comment type="caution">
    <text evidence="1">The sequence shown here is derived from an EMBL/GenBank/DDBJ whole genome shotgun (WGS) entry which is preliminary data.</text>
</comment>
<sequence length="167" mass="19400">MIMNVKITCFPTLSQRRQLCALSHSAAQFREELFDAMIHHPHLIEDAPLPDVYQSLPTAMLQQVWKQAQRMKLGTKRDQYRIRHTLPSCQWKRTEMEVRENQLVLDSITQPIYYIAPVAQRHLMNQGEVVKITLKEAEDQWAAVLCLLIDERKKELPNVEKPGAVKG</sequence>
<name>A0A412G2N5_9FIRM</name>
<dbReference type="AlphaFoldDB" id="A0A412G2N5"/>
<dbReference type="GeneID" id="83015334"/>
<proteinExistence type="predicted"/>
<keyword evidence="2" id="KW-1185">Reference proteome</keyword>
<evidence type="ECO:0000313" key="2">
    <source>
        <dbReference type="Proteomes" id="UP000284178"/>
    </source>
</evidence>
<protein>
    <submittedName>
        <fullName evidence="1">Uncharacterized protein</fullName>
    </submittedName>
</protein>
<reference evidence="1 2" key="1">
    <citation type="submission" date="2018-08" db="EMBL/GenBank/DDBJ databases">
        <title>A genome reference for cultivated species of the human gut microbiota.</title>
        <authorList>
            <person name="Zou Y."/>
            <person name="Xue W."/>
            <person name="Luo G."/>
        </authorList>
    </citation>
    <scope>NUCLEOTIDE SEQUENCE [LARGE SCALE GENOMIC DNA]</scope>
    <source>
        <strain evidence="1 2">AF24-29</strain>
    </source>
</reference>
<accession>A0A412G2N5</accession>
<dbReference type="EMBL" id="QRUP01000008">
    <property type="protein sequence ID" value="RGR74702.1"/>
    <property type="molecule type" value="Genomic_DNA"/>
</dbReference>
<organism evidence="1 2">
    <name type="scientific">Holdemania filiformis</name>
    <dbReference type="NCBI Taxonomy" id="61171"/>
    <lineage>
        <taxon>Bacteria</taxon>
        <taxon>Bacillati</taxon>
        <taxon>Bacillota</taxon>
        <taxon>Erysipelotrichia</taxon>
        <taxon>Erysipelotrichales</taxon>
        <taxon>Erysipelotrichaceae</taxon>
        <taxon>Holdemania</taxon>
    </lineage>
</organism>